<name>A0AAN9QR60_CANGL</name>
<protein>
    <submittedName>
        <fullName evidence="1">Uncharacterized protein</fullName>
    </submittedName>
</protein>
<evidence type="ECO:0000313" key="1">
    <source>
        <dbReference type="EMBL" id="KAK7343671.1"/>
    </source>
</evidence>
<keyword evidence="2" id="KW-1185">Reference proteome</keyword>
<reference evidence="1 2" key="1">
    <citation type="submission" date="2024-01" db="EMBL/GenBank/DDBJ databases">
        <title>The genomes of 5 underutilized Papilionoideae crops provide insights into root nodulation and disease resistanc.</title>
        <authorList>
            <person name="Jiang F."/>
        </authorList>
    </citation>
    <scope>NUCLEOTIDE SEQUENCE [LARGE SCALE GENOMIC DNA]</scope>
    <source>
        <strain evidence="1">LVBAO_FW01</strain>
        <tissue evidence="1">Leaves</tissue>
    </source>
</reference>
<proteinExistence type="predicted"/>
<accession>A0AAN9QR60</accession>
<evidence type="ECO:0000313" key="2">
    <source>
        <dbReference type="Proteomes" id="UP001367508"/>
    </source>
</evidence>
<comment type="caution">
    <text evidence="1">The sequence shown here is derived from an EMBL/GenBank/DDBJ whole genome shotgun (WGS) entry which is preliminary data.</text>
</comment>
<sequence length="140" mass="15751">MNANVQLVAHDLVPIRYDTRHLKQSDTCFITGLVCVELIRHNARSSVAVLSLQQRDSPLDFHLMVIKGLSYVTNCMSASLFACLSFNISSCTSQTLMGCLRYDDNDVGSNRKQDSYFGFAAKLGRLSMLFWEELEGREFG</sequence>
<organism evidence="1 2">
    <name type="scientific">Canavalia gladiata</name>
    <name type="common">Sword bean</name>
    <name type="synonym">Dolichos gladiatus</name>
    <dbReference type="NCBI Taxonomy" id="3824"/>
    <lineage>
        <taxon>Eukaryota</taxon>
        <taxon>Viridiplantae</taxon>
        <taxon>Streptophyta</taxon>
        <taxon>Embryophyta</taxon>
        <taxon>Tracheophyta</taxon>
        <taxon>Spermatophyta</taxon>
        <taxon>Magnoliopsida</taxon>
        <taxon>eudicotyledons</taxon>
        <taxon>Gunneridae</taxon>
        <taxon>Pentapetalae</taxon>
        <taxon>rosids</taxon>
        <taxon>fabids</taxon>
        <taxon>Fabales</taxon>
        <taxon>Fabaceae</taxon>
        <taxon>Papilionoideae</taxon>
        <taxon>50 kb inversion clade</taxon>
        <taxon>NPAAA clade</taxon>
        <taxon>indigoferoid/millettioid clade</taxon>
        <taxon>Phaseoleae</taxon>
        <taxon>Canavalia</taxon>
    </lineage>
</organism>
<gene>
    <name evidence="1" type="ORF">VNO77_12593</name>
</gene>
<dbReference type="Proteomes" id="UP001367508">
    <property type="component" value="Unassembled WGS sequence"/>
</dbReference>
<dbReference type="AlphaFoldDB" id="A0AAN9QR60"/>
<dbReference type="EMBL" id="JAYMYQ010000003">
    <property type="protein sequence ID" value="KAK7343671.1"/>
    <property type="molecule type" value="Genomic_DNA"/>
</dbReference>